<evidence type="ECO:0000256" key="13">
    <source>
        <dbReference type="SAM" id="MobiDB-lite"/>
    </source>
</evidence>
<dbReference type="GO" id="GO:0030245">
    <property type="term" value="P:cellulose catabolic process"/>
    <property type="evidence" value="ECO:0007669"/>
    <property type="project" value="UniProtKB-KW"/>
</dbReference>
<comment type="catalytic activity">
    <reaction evidence="1 11">
        <text>Transfers a segment of a (1-&gt;4)-alpha-D-glucan chain to a primary hydroxy group in a similar glucan chain.</text>
        <dbReference type="EC" id="2.4.1.18"/>
    </reaction>
</comment>
<dbReference type="InterPro" id="IPR017853">
    <property type="entry name" value="GH"/>
</dbReference>
<dbReference type="NCBIfam" id="NF008967">
    <property type="entry name" value="PRK12313.1"/>
    <property type="match status" value="1"/>
</dbReference>
<dbReference type="GO" id="GO:0003844">
    <property type="term" value="F:1,4-alpha-glucan branching enzyme activity"/>
    <property type="evidence" value="ECO:0007669"/>
    <property type="project" value="UniProtKB-UniRule"/>
</dbReference>
<evidence type="ECO:0000256" key="3">
    <source>
        <dbReference type="ARBA" id="ARBA00004964"/>
    </source>
</evidence>
<dbReference type="InterPro" id="IPR054169">
    <property type="entry name" value="GlgB_N"/>
</dbReference>
<dbReference type="PIRSF" id="PIRSF000463">
    <property type="entry name" value="GlgB"/>
    <property type="match status" value="1"/>
</dbReference>
<dbReference type="InterPro" id="IPR006407">
    <property type="entry name" value="GlgB"/>
</dbReference>
<feature type="active site" description="Proton donor" evidence="11 12">
    <location>
        <position position="483"/>
    </location>
</feature>
<dbReference type="Pfam" id="PF22019">
    <property type="entry name" value="GlgB_N"/>
    <property type="match status" value="1"/>
</dbReference>
<dbReference type="UniPathway" id="UPA00164"/>
<evidence type="ECO:0000256" key="9">
    <source>
        <dbReference type="ARBA" id="ARBA00023056"/>
    </source>
</evidence>
<dbReference type="InterPro" id="IPR014756">
    <property type="entry name" value="Ig_E-set"/>
</dbReference>
<comment type="pathway">
    <text evidence="3 11">Glycan biosynthesis; glycogen biosynthesis.</text>
</comment>
<comment type="caution">
    <text evidence="15">The sequence shown here is derived from an EMBL/GenBank/DDBJ whole genome shotgun (WGS) entry which is preliminary data.</text>
</comment>
<dbReference type="SMART" id="SM00642">
    <property type="entry name" value="Aamy"/>
    <property type="match status" value="1"/>
</dbReference>
<dbReference type="EC" id="2.4.1.18" evidence="11"/>
<comment type="function">
    <text evidence="2 11">Catalyzes the formation of the alpha-1,6-glucosidic linkages in glycogen by scission of a 1,4-alpha-linked oligosaccharide from growing alpha-1,4-glucan chains and the subsequent attachment of the oligosaccharide to the alpha-1,6 position.</text>
</comment>
<gene>
    <name evidence="11" type="primary">glgB</name>
    <name evidence="15" type="ORF">ASU35_04515</name>
</gene>
<dbReference type="CDD" id="cd11322">
    <property type="entry name" value="AmyAc_Glg_BE"/>
    <property type="match status" value="1"/>
</dbReference>
<dbReference type="Pfam" id="PF00128">
    <property type="entry name" value="Alpha-amylase"/>
    <property type="match status" value="1"/>
</dbReference>
<dbReference type="EMBL" id="LNAM01000219">
    <property type="protein sequence ID" value="KSV57447.1"/>
    <property type="molecule type" value="Genomic_DNA"/>
</dbReference>
<dbReference type="PANTHER" id="PTHR43651:SF3">
    <property type="entry name" value="1,4-ALPHA-GLUCAN-BRANCHING ENZYME"/>
    <property type="match status" value="1"/>
</dbReference>
<evidence type="ECO:0000256" key="7">
    <source>
        <dbReference type="ARBA" id="ARBA00022679"/>
    </source>
</evidence>
<dbReference type="InterPro" id="IPR044143">
    <property type="entry name" value="GlgB_N_E_set_prok"/>
</dbReference>
<accession>A0A0V8QA95</accession>
<dbReference type="InterPro" id="IPR006047">
    <property type="entry name" value="GH13_cat_dom"/>
</dbReference>
<comment type="subunit">
    <text evidence="11">Monomer.</text>
</comment>
<dbReference type="InterPro" id="IPR013780">
    <property type="entry name" value="Glyco_hydro_b"/>
</dbReference>
<dbReference type="CDD" id="cd02855">
    <property type="entry name" value="E_set_GBE_prok_N"/>
    <property type="match status" value="1"/>
</dbReference>
<dbReference type="Pfam" id="PF02922">
    <property type="entry name" value="CBM_48"/>
    <property type="match status" value="1"/>
</dbReference>
<name>A0A0V8QA95_9FIRM</name>
<keyword evidence="16" id="KW-1185">Reference proteome</keyword>
<evidence type="ECO:0000313" key="15">
    <source>
        <dbReference type="EMBL" id="KSV57447.1"/>
    </source>
</evidence>
<sequence length="801" mass="91862">MVFRIEKDDGGMDMSSVLYDLMDWAEIEAVVYSEEDHPRRILGPHVTKQGVLIQAFVPYARKLEVKVTKTGKLYPMELVDEEGFYAVLLPEKKIPEYTLSITYGDGQVKEMQDAYSFPGVITEKDRNLFTKGIHYNVYDVLGAHPMRINGVAGTQFAVWAPNAIRVSVVGDFNSWDGRTYQMERLGDSGIFELFVPGVLEEMIYKYEIKVKGGLPILKADPYAFGAELRPNTASVVWSLEHHKWKDAKWLEKRKKADYDKEPMAIYELHLGSWKKPQVPEGEEDNAFYNYRELAPMIAEYVKKMNYTHIELMPIMEHPFDGSWGYQVTGYYAATARYGTPEDFMYFVDYMHNKGIGVILDWVPAHFPRDAFGLANFDGTCLYEHFDPRQGSHPHWGTLIYNYGRPQVSNFLIANALFWVDKYHADGIRMDAVASMLYLDYGKNDGEWVPNKYGGNGNLEAMDMLRHLNTVFKKRKDGALLIAEESTAWPKITGSIKNDGLGFDYKWNMGWMNDFTNYMKTDPLFRKGCHGGLTFSMVYAYSEKFILVLSHDEVVHGKGSMINKMPGEYEQKFANLRAAYGFMMAHPGKKLLFMGQDFAQFSEWSEEKSLEWELVEQYDSHRKMQEYVSVLNALYQKYPAFYQLDSNPKGFEWINCNDAEKSIVSFVRKTTKKEETMLVVCNFTPVVREKFGVGVPFAGKYKEIFNSDDVKFGGDGNTNPRVKTSKKQEWDGRDNSIQITVPPLGIAVFTCTPEKPAAKKPVVKKTTAKKTEPVKLEDKKPKTEKLETKKEAPVKKGRKKKK</sequence>
<dbReference type="GO" id="GO:0005978">
    <property type="term" value="P:glycogen biosynthetic process"/>
    <property type="evidence" value="ECO:0007669"/>
    <property type="project" value="UniProtKB-UniRule"/>
</dbReference>
<protein>
    <recommendedName>
        <fullName evidence="11">1,4-alpha-glucan branching enzyme GlgB</fullName>
        <ecNumber evidence="11">2.4.1.18</ecNumber>
    </recommendedName>
    <alternativeName>
        <fullName evidence="11">1,4-alpha-D-glucan:1,4-alpha-D-glucan 6-glucosyl-transferase</fullName>
    </alternativeName>
    <alternativeName>
        <fullName evidence="11">Alpha-(1-&gt;4)-glucan branching enzyme</fullName>
    </alternativeName>
    <alternativeName>
        <fullName evidence="11">Glycogen branching enzyme</fullName>
        <shortName evidence="11">BE</shortName>
    </alternativeName>
</protein>
<evidence type="ECO:0000256" key="12">
    <source>
        <dbReference type="PIRSR" id="PIRSR000463-1"/>
    </source>
</evidence>
<keyword evidence="6 11" id="KW-0328">Glycosyltransferase</keyword>
<evidence type="ECO:0000256" key="4">
    <source>
        <dbReference type="ARBA" id="ARBA00009000"/>
    </source>
</evidence>
<dbReference type="STRING" id="290052.ASU35_04515"/>
<dbReference type="SUPFAM" id="SSF51011">
    <property type="entry name" value="Glycosyl hydrolase domain"/>
    <property type="match status" value="1"/>
</dbReference>
<keyword evidence="8" id="KW-0624">Polysaccharide degradation</keyword>
<keyword evidence="10 11" id="KW-0119">Carbohydrate metabolism</keyword>
<feature type="active site" description="Nucleophile" evidence="11 12">
    <location>
        <position position="430"/>
    </location>
</feature>
<keyword evidence="9 11" id="KW-0320">Glycogen biosynthesis</keyword>
<reference evidence="15 16" key="1">
    <citation type="submission" date="2015-11" db="EMBL/GenBank/DDBJ databases">
        <title>Butyribacter intestini gen. nov., sp. nov., a butyric acid-producing bacterium of the family Lachnospiraceae isolated from the human faeces.</title>
        <authorList>
            <person name="Zou Y."/>
            <person name="Xue W."/>
            <person name="Luo G."/>
            <person name="Lv M."/>
        </authorList>
    </citation>
    <scope>NUCLEOTIDE SEQUENCE [LARGE SCALE GENOMIC DNA]</scope>
    <source>
        <strain evidence="15 16">ACET-33324</strain>
    </source>
</reference>
<dbReference type="GO" id="GO:0005829">
    <property type="term" value="C:cytosol"/>
    <property type="evidence" value="ECO:0007669"/>
    <property type="project" value="TreeGrafter"/>
</dbReference>
<dbReference type="FunFam" id="3.20.20.80:FF:000003">
    <property type="entry name" value="1,4-alpha-glucan branching enzyme GlgB"/>
    <property type="match status" value="1"/>
</dbReference>
<evidence type="ECO:0000256" key="5">
    <source>
        <dbReference type="ARBA" id="ARBA00022600"/>
    </source>
</evidence>
<dbReference type="AlphaFoldDB" id="A0A0V8QA95"/>
<dbReference type="GO" id="GO:0004553">
    <property type="term" value="F:hydrolase activity, hydrolyzing O-glycosyl compounds"/>
    <property type="evidence" value="ECO:0007669"/>
    <property type="project" value="InterPro"/>
</dbReference>
<feature type="region of interest" description="Disordered" evidence="13">
    <location>
        <begin position="757"/>
        <end position="801"/>
    </location>
</feature>
<organism evidence="15 16">
    <name type="scientific">Acetivibrio ethanolgignens</name>
    <dbReference type="NCBI Taxonomy" id="290052"/>
    <lineage>
        <taxon>Bacteria</taxon>
        <taxon>Bacillati</taxon>
        <taxon>Bacillota</taxon>
        <taxon>Clostridia</taxon>
        <taxon>Eubacteriales</taxon>
        <taxon>Oscillospiraceae</taxon>
        <taxon>Acetivibrio</taxon>
    </lineage>
</organism>
<keyword evidence="5 11" id="KW-0321">Glycogen metabolism</keyword>
<keyword evidence="8" id="KW-0136">Cellulose degradation</keyword>
<evidence type="ECO:0000256" key="2">
    <source>
        <dbReference type="ARBA" id="ARBA00002953"/>
    </source>
</evidence>
<evidence type="ECO:0000256" key="11">
    <source>
        <dbReference type="HAMAP-Rule" id="MF_00685"/>
    </source>
</evidence>
<dbReference type="InterPro" id="IPR037439">
    <property type="entry name" value="Branching_enzy"/>
</dbReference>
<dbReference type="FunFam" id="2.60.40.1180:FF:000002">
    <property type="entry name" value="1,4-alpha-glucan branching enzyme GlgB"/>
    <property type="match status" value="1"/>
</dbReference>
<dbReference type="Gene3D" id="2.60.40.10">
    <property type="entry name" value="Immunoglobulins"/>
    <property type="match status" value="2"/>
</dbReference>
<dbReference type="InterPro" id="IPR013783">
    <property type="entry name" value="Ig-like_fold"/>
</dbReference>
<feature type="domain" description="Glycosyl hydrolase family 13 catalytic" evidence="14">
    <location>
        <begin position="286"/>
        <end position="621"/>
    </location>
</feature>
<dbReference type="HAMAP" id="MF_00685">
    <property type="entry name" value="GlgB"/>
    <property type="match status" value="1"/>
</dbReference>
<evidence type="ECO:0000259" key="14">
    <source>
        <dbReference type="SMART" id="SM00642"/>
    </source>
</evidence>
<dbReference type="InterPro" id="IPR004193">
    <property type="entry name" value="Glyco_hydro_13_N"/>
</dbReference>
<dbReference type="Gene3D" id="3.20.20.80">
    <property type="entry name" value="Glycosidases"/>
    <property type="match status" value="1"/>
</dbReference>
<dbReference type="SUPFAM" id="SSF81296">
    <property type="entry name" value="E set domains"/>
    <property type="match status" value="2"/>
</dbReference>
<dbReference type="GO" id="GO:0043169">
    <property type="term" value="F:cation binding"/>
    <property type="evidence" value="ECO:0007669"/>
    <property type="project" value="InterPro"/>
</dbReference>
<evidence type="ECO:0000256" key="1">
    <source>
        <dbReference type="ARBA" id="ARBA00000826"/>
    </source>
</evidence>
<dbReference type="NCBIfam" id="TIGR01515">
    <property type="entry name" value="branching_enzym"/>
    <property type="match status" value="1"/>
</dbReference>
<keyword evidence="7 11" id="KW-0808">Transferase</keyword>
<evidence type="ECO:0000313" key="16">
    <source>
        <dbReference type="Proteomes" id="UP000054874"/>
    </source>
</evidence>
<dbReference type="NCBIfam" id="NF003811">
    <property type="entry name" value="PRK05402.1"/>
    <property type="match status" value="1"/>
</dbReference>
<dbReference type="InterPro" id="IPR006048">
    <property type="entry name" value="A-amylase/branching_C"/>
</dbReference>
<dbReference type="Proteomes" id="UP000054874">
    <property type="component" value="Unassembled WGS sequence"/>
</dbReference>
<evidence type="ECO:0000256" key="8">
    <source>
        <dbReference type="ARBA" id="ARBA00023001"/>
    </source>
</evidence>
<dbReference type="PANTHER" id="PTHR43651">
    <property type="entry name" value="1,4-ALPHA-GLUCAN-BRANCHING ENZYME"/>
    <property type="match status" value="1"/>
</dbReference>
<evidence type="ECO:0000256" key="10">
    <source>
        <dbReference type="ARBA" id="ARBA00023277"/>
    </source>
</evidence>
<dbReference type="Pfam" id="PF02806">
    <property type="entry name" value="Alpha-amylase_C"/>
    <property type="match status" value="1"/>
</dbReference>
<dbReference type="FunFam" id="2.60.40.10:FF:000169">
    <property type="entry name" value="1,4-alpha-glucan branching enzyme GlgB"/>
    <property type="match status" value="1"/>
</dbReference>
<feature type="compositionally biased region" description="Basic and acidic residues" evidence="13">
    <location>
        <begin position="768"/>
        <end position="793"/>
    </location>
</feature>
<evidence type="ECO:0000256" key="6">
    <source>
        <dbReference type="ARBA" id="ARBA00022676"/>
    </source>
</evidence>
<dbReference type="SUPFAM" id="SSF51445">
    <property type="entry name" value="(Trans)glycosidases"/>
    <property type="match status" value="1"/>
</dbReference>
<comment type="similarity">
    <text evidence="4 11">Belongs to the glycosyl hydrolase 13 family. GlgB subfamily.</text>
</comment>
<proteinExistence type="inferred from homology"/>
<dbReference type="Gene3D" id="2.60.40.1180">
    <property type="entry name" value="Golgi alpha-mannosidase II"/>
    <property type="match status" value="1"/>
</dbReference>